<dbReference type="GO" id="GO:0009658">
    <property type="term" value="P:chloroplast organization"/>
    <property type="evidence" value="ECO:0007669"/>
    <property type="project" value="InterPro"/>
</dbReference>
<dbReference type="InterPro" id="IPR011990">
    <property type="entry name" value="TPR-like_helical_dom_sf"/>
</dbReference>
<dbReference type="PANTHER" id="PTHR47594:SF3">
    <property type="entry name" value="PROTEIN THYLAKOID ASSEMBLY 8, CHLOROPLASTIC"/>
    <property type="match status" value="1"/>
</dbReference>
<evidence type="ECO:0008006" key="4">
    <source>
        <dbReference type="Google" id="ProtNLM"/>
    </source>
</evidence>
<evidence type="ECO:0000313" key="3">
    <source>
        <dbReference type="Proteomes" id="UP001179952"/>
    </source>
</evidence>
<reference evidence="2" key="1">
    <citation type="journal article" date="2023" name="Nat. Commun.">
        <title>Diploid and tetraploid genomes of Acorus and the evolution of monocots.</title>
        <authorList>
            <person name="Ma L."/>
            <person name="Liu K.W."/>
            <person name="Li Z."/>
            <person name="Hsiao Y.Y."/>
            <person name="Qi Y."/>
            <person name="Fu T."/>
            <person name="Tang G.D."/>
            <person name="Zhang D."/>
            <person name="Sun W.H."/>
            <person name="Liu D.K."/>
            <person name="Li Y."/>
            <person name="Chen G.Z."/>
            <person name="Liu X.D."/>
            <person name="Liao X.Y."/>
            <person name="Jiang Y.T."/>
            <person name="Yu X."/>
            <person name="Hao Y."/>
            <person name="Huang J."/>
            <person name="Zhao X.W."/>
            <person name="Ke S."/>
            <person name="Chen Y.Y."/>
            <person name="Wu W.L."/>
            <person name="Hsu J.L."/>
            <person name="Lin Y.F."/>
            <person name="Huang M.D."/>
            <person name="Li C.Y."/>
            <person name="Huang L."/>
            <person name="Wang Z.W."/>
            <person name="Zhao X."/>
            <person name="Zhong W.Y."/>
            <person name="Peng D.H."/>
            <person name="Ahmad S."/>
            <person name="Lan S."/>
            <person name="Zhang J.S."/>
            <person name="Tsai W.C."/>
            <person name="Van de Peer Y."/>
            <person name="Liu Z.J."/>
        </authorList>
    </citation>
    <scope>NUCLEOTIDE SEQUENCE</scope>
    <source>
        <strain evidence="2">SCP</strain>
    </source>
</reference>
<accession>A0AAV9AN24</accession>
<evidence type="ECO:0000313" key="2">
    <source>
        <dbReference type="EMBL" id="KAK1265557.1"/>
    </source>
</evidence>
<dbReference type="PANTHER" id="PTHR47594">
    <property type="entry name" value="PPR CONTAINING PLANT-LIKE PROTEIN"/>
    <property type="match status" value="1"/>
</dbReference>
<dbReference type="GO" id="GO:0003723">
    <property type="term" value="F:RNA binding"/>
    <property type="evidence" value="ECO:0007669"/>
    <property type="project" value="InterPro"/>
</dbReference>
<protein>
    <recommendedName>
        <fullName evidence="4">Pentatricopeptide repeat-containing protein</fullName>
    </recommendedName>
</protein>
<dbReference type="EMBL" id="JAUJYN010000008">
    <property type="protein sequence ID" value="KAK1265557.1"/>
    <property type="molecule type" value="Genomic_DNA"/>
</dbReference>
<dbReference type="Gene3D" id="1.25.40.10">
    <property type="entry name" value="Tetratricopeptide repeat domain"/>
    <property type="match status" value="1"/>
</dbReference>
<gene>
    <name evidence="2" type="ORF">QJS04_geneDACA010531</name>
</gene>
<reference evidence="2" key="2">
    <citation type="submission" date="2023-06" db="EMBL/GenBank/DDBJ databases">
        <authorList>
            <person name="Ma L."/>
            <person name="Liu K.-W."/>
            <person name="Li Z."/>
            <person name="Hsiao Y.-Y."/>
            <person name="Qi Y."/>
            <person name="Fu T."/>
            <person name="Tang G."/>
            <person name="Zhang D."/>
            <person name="Sun W.-H."/>
            <person name="Liu D.-K."/>
            <person name="Li Y."/>
            <person name="Chen G.-Z."/>
            <person name="Liu X.-D."/>
            <person name="Liao X.-Y."/>
            <person name="Jiang Y.-T."/>
            <person name="Yu X."/>
            <person name="Hao Y."/>
            <person name="Huang J."/>
            <person name="Zhao X.-W."/>
            <person name="Ke S."/>
            <person name="Chen Y.-Y."/>
            <person name="Wu W.-L."/>
            <person name="Hsu J.-L."/>
            <person name="Lin Y.-F."/>
            <person name="Huang M.-D."/>
            <person name="Li C.-Y."/>
            <person name="Huang L."/>
            <person name="Wang Z.-W."/>
            <person name="Zhao X."/>
            <person name="Zhong W.-Y."/>
            <person name="Peng D.-H."/>
            <person name="Ahmad S."/>
            <person name="Lan S."/>
            <person name="Zhang J.-S."/>
            <person name="Tsai W.-C."/>
            <person name="Van De Peer Y."/>
            <person name="Liu Z.-J."/>
        </authorList>
    </citation>
    <scope>NUCLEOTIDE SEQUENCE</scope>
    <source>
        <strain evidence="2">SCP</strain>
        <tissue evidence="2">Leaves</tissue>
    </source>
</reference>
<dbReference type="AlphaFoldDB" id="A0AAV9AN24"/>
<proteinExistence type="predicted"/>
<organism evidence="2 3">
    <name type="scientific">Acorus gramineus</name>
    <name type="common">Dwarf sweet flag</name>
    <dbReference type="NCBI Taxonomy" id="55184"/>
    <lineage>
        <taxon>Eukaryota</taxon>
        <taxon>Viridiplantae</taxon>
        <taxon>Streptophyta</taxon>
        <taxon>Embryophyta</taxon>
        <taxon>Tracheophyta</taxon>
        <taxon>Spermatophyta</taxon>
        <taxon>Magnoliopsida</taxon>
        <taxon>Liliopsida</taxon>
        <taxon>Acoraceae</taxon>
        <taxon>Acorus</taxon>
    </lineage>
</organism>
<comment type="caution">
    <text evidence="2">The sequence shown here is derived from an EMBL/GenBank/DDBJ whole genome shotgun (WGS) entry which is preliminary data.</text>
</comment>
<evidence type="ECO:0000256" key="1">
    <source>
        <dbReference type="SAM" id="MobiDB-lite"/>
    </source>
</evidence>
<feature type="region of interest" description="Disordered" evidence="1">
    <location>
        <begin position="28"/>
        <end position="54"/>
    </location>
</feature>
<keyword evidence="3" id="KW-1185">Reference proteome</keyword>
<dbReference type="InterPro" id="IPR044190">
    <property type="entry name" value="THA8-like"/>
</dbReference>
<sequence length="237" mass="25983">MSIASSSSSLATLTLTLTHPLHHHRFHPSKPLHFSSSPSAAPTIRCGPRDNRPPLVRGRTLSTEAILAVQALKRASPDETKLESVVSKTFSRLVKQDLLAALAELRRQDHCDLALLVFNSAVRTEPWFGNDYSVYAEMVRMLGRNGKREEMERLVRDLVGVGVSDEDPRGLARLLKALVGAGEGELVREVYEAMKRGGVVVADEFIFRVLKRGLEGVDGGDVLVGELEMDFSAAAVR</sequence>
<dbReference type="Proteomes" id="UP001179952">
    <property type="component" value="Unassembled WGS sequence"/>
</dbReference>
<name>A0AAV9AN24_ACOGR</name>
<dbReference type="GO" id="GO:0000373">
    <property type="term" value="P:Group II intron splicing"/>
    <property type="evidence" value="ECO:0007669"/>
    <property type="project" value="InterPro"/>
</dbReference>